<sequence length="933" mass="107376">TIMVNMCCAPGCKQGYKSTPKDPSVTFHTFPKKDSILSDSRICSLHFLHSDFVTASEDPTRNIGRTLQKRYGLILACFLYFLLIELLLISRRLKDGVIPSKWPNLPTYLSSKRQLPRPTQAATTSKRSVLINERQEALRKELSMKESVKTAQELYHKLTSETLPSGFTLIQLPKVSLVKMVSTENGMDISLSLEVDEDLSFQMYHRHSLLEKSLVSHCMTSIKKIRSITEALNIAAYLGSRDQLPDKEMFEDIRARLERYINSAELEEVHYSKLSFIFEQMNLLFKPRSGRRYSPGLLSSCLMWQNINSGLYEQLHSSNAMSLPSPRYLRSIACSVTVEAGLSSSTIRYLQSRIQDLCTREKNVTLIIDEVYSAQRIEFVRGKFLGNENNQATKTVLTFMIKSAGGKYMDVVALVPVVKLTAELLFNQYTRIMKTLWEIDFTVVALSVDNHTVNRRFYTQFLCEDNLQTWIPHPHDSSKRVHLLIDSVHNFKNIYNCFQRKDYLECPNIFFPDSLRPNFAHIREVHKIESTFKVRLAHKLSLKVLNPTSIEKTNVKLADATFHESTIGALKFYSKDKPAFLETAEFAEFVRNYWNVVNIKTPQVGLFKRDEIRRPISKENSMAIGFLREFAFFWRNGKRVVFGYVLEDDNFVYVLPSMFQSDPIEKRFGWYRQLSGGNYFISVRQILEAEKKIKSSFLGEIFKHGDQVFENMETKWMPSDLESITTEGECNALYFVAGFIAYSITKKISCSSCKVILTLKDTPPQSVIRLEAESDEEKVELGRFTKIMSRGGLSTPSDMTFLTCVHAYSLLYFISTHDDEKVCLLRSSNPRATFTRTFVEKMFDSTEVVIKTMLNSQCEKGHKWGGHLKKICQIIFNVSSKNLVAQLNDEIHDQSRKRAANKLNLKERKIAKLLSKLNYFIELCFGVLFICMY</sequence>
<organism evidence="4 5">
    <name type="scientific">Caligus rogercresseyi</name>
    <name type="common">Sea louse</name>
    <dbReference type="NCBI Taxonomy" id="217165"/>
    <lineage>
        <taxon>Eukaryota</taxon>
        <taxon>Metazoa</taxon>
        <taxon>Ecdysozoa</taxon>
        <taxon>Arthropoda</taxon>
        <taxon>Crustacea</taxon>
        <taxon>Multicrustacea</taxon>
        <taxon>Hexanauplia</taxon>
        <taxon>Copepoda</taxon>
        <taxon>Siphonostomatoida</taxon>
        <taxon>Caligidae</taxon>
        <taxon>Caligus</taxon>
    </lineage>
</organism>
<dbReference type="OrthoDB" id="6381099at2759"/>
<proteinExistence type="predicted"/>
<dbReference type="Proteomes" id="UP000595437">
    <property type="component" value="Chromosome 5"/>
</dbReference>
<evidence type="ECO:0000313" key="4">
    <source>
        <dbReference type="EMBL" id="QQP55260.1"/>
    </source>
</evidence>
<dbReference type="Pfam" id="PF21787">
    <property type="entry name" value="TNP-like_RNaseH_N"/>
    <property type="match status" value="1"/>
</dbReference>
<dbReference type="SUPFAM" id="SSF57716">
    <property type="entry name" value="Glucocorticoid receptor-like (DNA-binding domain)"/>
    <property type="match status" value="1"/>
</dbReference>
<evidence type="ECO:0000313" key="5">
    <source>
        <dbReference type="Proteomes" id="UP000595437"/>
    </source>
</evidence>
<dbReference type="InterPro" id="IPR048365">
    <property type="entry name" value="TNP-like_RNaseH_N"/>
</dbReference>
<evidence type="ECO:0000259" key="2">
    <source>
        <dbReference type="Pfam" id="PF21787"/>
    </source>
</evidence>
<dbReference type="Pfam" id="PF21788">
    <property type="entry name" value="TNP-like_GBD"/>
    <property type="match status" value="1"/>
</dbReference>
<dbReference type="AlphaFoldDB" id="A0A7T8KG04"/>
<keyword evidence="5" id="KW-1185">Reference proteome</keyword>
<feature type="domain" description="Transposable element P transposase-like GTP-binding insertion" evidence="3">
    <location>
        <begin position="489"/>
        <end position="597"/>
    </location>
</feature>
<dbReference type="InterPro" id="IPR048366">
    <property type="entry name" value="TNP-like_GBD"/>
</dbReference>
<dbReference type="EMBL" id="CP045894">
    <property type="protein sequence ID" value="QQP55260.1"/>
    <property type="molecule type" value="Genomic_DNA"/>
</dbReference>
<keyword evidence="1" id="KW-0812">Transmembrane</keyword>
<evidence type="ECO:0000256" key="1">
    <source>
        <dbReference type="SAM" id="Phobius"/>
    </source>
</evidence>
<protein>
    <submittedName>
        <fullName evidence="4">LOC101234561</fullName>
    </submittedName>
</protein>
<feature type="transmembrane region" description="Helical" evidence="1">
    <location>
        <begin position="71"/>
        <end position="89"/>
    </location>
</feature>
<name>A0A7T8KG04_CALRO</name>
<feature type="non-terminal residue" evidence="4">
    <location>
        <position position="1"/>
    </location>
</feature>
<keyword evidence="1" id="KW-1133">Transmembrane helix</keyword>
<accession>A0A7T8KG04</accession>
<keyword evidence="1" id="KW-0472">Membrane</keyword>
<feature type="domain" description="Transposable element P transposase-like RNase H" evidence="2">
    <location>
        <begin position="339"/>
        <end position="460"/>
    </location>
</feature>
<gene>
    <name evidence="4" type="ORF">FKW44_008391</name>
</gene>
<reference evidence="5" key="1">
    <citation type="submission" date="2021-01" db="EMBL/GenBank/DDBJ databases">
        <title>Caligus Genome Assembly.</title>
        <authorList>
            <person name="Gallardo-Escarate C."/>
        </authorList>
    </citation>
    <scope>NUCLEOTIDE SEQUENCE [LARGE SCALE GENOMIC DNA]</scope>
</reference>
<evidence type="ECO:0000259" key="3">
    <source>
        <dbReference type="Pfam" id="PF21788"/>
    </source>
</evidence>